<dbReference type="InterPro" id="IPR029063">
    <property type="entry name" value="SAM-dependent_MTases_sf"/>
</dbReference>
<name>A0ABQ6JB29_9ACTN</name>
<dbReference type="Proteomes" id="UP001157017">
    <property type="component" value="Unassembled WGS sequence"/>
</dbReference>
<proteinExistence type="predicted"/>
<evidence type="ECO:0000313" key="4">
    <source>
        <dbReference type="Proteomes" id="UP001157017"/>
    </source>
</evidence>
<organism evidence="3 4">
    <name type="scientific">Angustibacter aerolatus</name>
    <dbReference type="NCBI Taxonomy" id="1162965"/>
    <lineage>
        <taxon>Bacteria</taxon>
        <taxon>Bacillati</taxon>
        <taxon>Actinomycetota</taxon>
        <taxon>Actinomycetes</taxon>
        <taxon>Kineosporiales</taxon>
        <taxon>Kineosporiaceae</taxon>
    </lineage>
</organism>
<dbReference type="Gene3D" id="3.40.50.150">
    <property type="entry name" value="Vaccinia Virus protein VP39"/>
    <property type="match status" value="1"/>
</dbReference>
<dbReference type="Pfam" id="PF07179">
    <property type="entry name" value="SseB"/>
    <property type="match status" value="1"/>
</dbReference>
<feature type="compositionally biased region" description="Basic residues" evidence="1">
    <location>
        <begin position="194"/>
        <end position="211"/>
    </location>
</feature>
<dbReference type="InterPro" id="IPR009839">
    <property type="entry name" value="SseB_N"/>
</dbReference>
<evidence type="ECO:0000256" key="1">
    <source>
        <dbReference type="SAM" id="MobiDB-lite"/>
    </source>
</evidence>
<feature type="region of interest" description="Disordered" evidence="1">
    <location>
        <begin position="124"/>
        <end position="175"/>
    </location>
</feature>
<feature type="domain" description="SseB protein N-terminal" evidence="2">
    <location>
        <begin position="1"/>
        <end position="72"/>
    </location>
</feature>
<feature type="region of interest" description="Disordered" evidence="1">
    <location>
        <begin position="190"/>
        <end position="243"/>
    </location>
</feature>
<comment type="caution">
    <text evidence="3">The sequence shown here is derived from an EMBL/GenBank/DDBJ whole genome shotgun (WGS) entry which is preliminary data.</text>
</comment>
<evidence type="ECO:0000313" key="3">
    <source>
        <dbReference type="EMBL" id="GMA85388.1"/>
    </source>
</evidence>
<dbReference type="SUPFAM" id="SSF53335">
    <property type="entry name" value="S-adenosyl-L-methionine-dependent methyltransferases"/>
    <property type="match status" value="1"/>
</dbReference>
<feature type="compositionally biased region" description="Low complexity" evidence="1">
    <location>
        <begin position="224"/>
        <end position="243"/>
    </location>
</feature>
<gene>
    <name evidence="3" type="ORF">GCM10025868_06380</name>
</gene>
<evidence type="ECO:0000259" key="2">
    <source>
        <dbReference type="Pfam" id="PF07179"/>
    </source>
</evidence>
<dbReference type="EMBL" id="BSUZ01000001">
    <property type="protein sequence ID" value="GMA85388.1"/>
    <property type="molecule type" value="Genomic_DNA"/>
</dbReference>
<accession>A0ABQ6JB29</accession>
<reference evidence="4" key="1">
    <citation type="journal article" date="2019" name="Int. J. Syst. Evol. Microbiol.">
        <title>The Global Catalogue of Microorganisms (GCM) 10K type strain sequencing project: providing services to taxonomists for standard genome sequencing and annotation.</title>
        <authorList>
            <consortium name="The Broad Institute Genomics Platform"/>
            <consortium name="The Broad Institute Genome Sequencing Center for Infectious Disease"/>
            <person name="Wu L."/>
            <person name="Ma J."/>
        </authorList>
    </citation>
    <scope>NUCLEOTIDE SEQUENCE [LARGE SCALE GENOMIC DNA]</scope>
    <source>
        <strain evidence="4">NBRC 108730</strain>
    </source>
</reference>
<feature type="compositionally biased region" description="Basic residues" evidence="1">
    <location>
        <begin position="136"/>
        <end position="161"/>
    </location>
</feature>
<protein>
    <recommendedName>
        <fullName evidence="2">SseB protein N-terminal domain-containing protein</fullName>
    </recommendedName>
</protein>
<sequence>MALVTLTAPDGRRALPVFSGQESLRQWDPTARPVPVDARRAAVSAVAEGCDVVVLDPAGPLPFVLPRPALWAIGQGRSWVAAHDDPDVLAALRLAVRDEPDVVDVAGEPGEQAQARVRLLVRPGLDPSAVREPRRPGRRRAAGQRRRPRARRRRRAWRWRPRPTEAPAPQAEMRWTGGAGAARVGGVEQALGRRGGRSVRHPRRGGVRARRAGPGGRPARRAWRPAAGRSSSPSAPDASPCRCSSGACRSPASSLSTSMLAVLREKVDEHRLPVVVGDMATARVDGEFTVVYLVYNTISNLLTQDAQVECFANAARHLAPGGCFVIEPWVPEPALAAAGQPGVGAGVAAGLPAGRRDRPAAPACSPRCT</sequence>
<keyword evidence="4" id="KW-1185">Reference proteome</keyword>